<name>A0A814M6F9_9BILA</name>
<dbReference type="Proteomes" id="UP000682733">
    <property type="component" value="Unassembled WGS sequence"/>
</dbReference>
<gene>
    <name evidence="1" type="ORF">GPM918_LOCUS17441</name>
    <name evidence="2" type="ORF">OVA965_LOCUS40475</name>
    <name evidence="3" type="ORF">SRO942_LOCUS17439</name>
    <name evidence="4" type="ORF">TMI583_LOCUS41919</name>
</gene>
<dbReference type="EMBL" id="CAJNOQ010004796">
    <property type="protein sequence ID" value="CAF1074383.1"/>
    <property type="molecule type" value="Genomic_DNA"/>
</dbReference>
<dbReference type="EMBL" id="CAJOBA010066991">
    <property type="protein sequence ID" value="CAF4368344.1"/>
    <property type="molecule type" value="Genomic_DNA"/>
</dbReference>
<evidence type="ECO:0000313" key="2">
    <source>
        <dbReference type="EMBL" id="CAF1573043.1"/>
    </source>
</evidence>
<protein>
    <submittedName>
        <fullName evidence="1">Uncharacterized protein</fullName>
    </submittedName>
</protein>
<evidence type="ECO:0000313" key="1">
    <source>
        <dbReference type="EMBL" id="CAF1074383.1"/>
    </source>
</evidence>
<comment type="caution">
    <text evidence="1">The sequence shown here is derived from an EMBL/GenBank/DDBJ whole genome shotgun (WGS) entry which is preliminary data.</text>
</comment>
<dbReference type="Proteomes" id="UP000663829">
    <property type="component" value="Unassembled WGS sequence"/>
</dbReference>
<proteinExistence type="predicted"/>
<dbReference type="AlphaFoldDB" id="A0A814M6F9"/>
<dbReference type="EMBL" id="CAJNOK010044141">
    <property type="protein sequence ID" value="CAF1573043.1"/>
    <property type="molecule type" value="Genomic_DNA"/>
</dbReference>
<reference evidence="1" key="1">
    <citation type="submission" date="2021-02" db="EMBL/GenBank/DDBJ databases">
        <authorList>
            <person name="Nowell W R."/>
        </authorList>
    </citation>
    <scope>NUCLEOTIDE SEQUENCE</scope>
</reference>
<keyword evidence="5" id="KW-1185">Reference proteome</keyword>
<sequence length="87" mass="9650">MKSSTTSETIKSKMFTFISCSTNTIVNPPSIILNNTTHADATAAVPIQPSSSRTTTSTETDHCNYLDKTFSLWCKRNKYLSKLDDPN</sequence>
<evidence type="ECO:0000313" key="5">
    <source>
        <dbReference type="Proteomes" id="UP000663829"/>
    </source>
</evidence>
<evidence type="ECO:0000313" key="4">
    <source>
        <dbReference type="EMBL" id="CAF4368344.1"/>
    </source>
</evidence>
<dbReference type="EMBL" id="CAJOBC010004797">
    <property type="protein sequence ID" value="CAF3841091.1"/>
    <property type="molecule type" value="Genomic_DNA"/>
</dbReference>
<dbReference type="Proteomes" id="UP000677228">
    <property type="component" value="Unassembled WGS sequence"/>
</dbReference>
<organism evidence="1 5">
    <name type="scientific">Didymodactylos carnosus</name>
    <dbReference type="NCBI Taxonomy" id="1234261"/>
    <lineage>
        <taxon>Eukaryota</taxon>
        <taxon>Metazoa</taxon>
        <taxon>Spiralia</taxon>
        <taxon>Gnathifera</taxon>
        <taxon>Rotifera</taxon>
        <taxon>Eurotatoria</taxon>
        <taxon>Bdelloidea</taxon>
        <taxon>Philodinida</taxon>
        <taxon>Philodinidae</taxon>
        <taxon>Didymodactylos</taxon>
    </lineage>
</organism>
<accession>A0A814M6F9</accession>
<evidence type="ECO:0000313" key="3">
    <source>
        <dbReference type="EMBL" id="CAF3841091.1"/>
    </source>
</evidence>
<dbReference type="Proteomes" id="UP000681722">
    <property type="component" value="Unassembled WGS sequence"/>
</dbReference>